<protein>
    <submittedName>
        <fullName evidence="1">Uncharacterized protein</fullName>
    </submittedName>
</protein>
<name>A0A1R3HRC9_COCAP</name>
<organism evidence="1 2">
    <name type="scientific">Corchorus capsularis</name>
    <name type="common">Jute</name>
    <dbReference type="NCBI Taxonomy" id="210143"/>
    <lineage>
        <taxon>Eukaryota</taxon>
        <taxon>Viridiplantae</taxon>
        <taxon>Streptophyta</taxon>
        <taxon>Embryophyta</taxon>
        <taxon>Tracheophyta</taxon>
        <taxon>Spermatophyta</taxon>
        <taxon>Magnoliopsida</taxon>
        <taxon>eudicotyledons</taxon>
        <taxon>Gunneridae</taxon>
        <taxon>Pentapetalae</taxon>
        <taxon>rosids</taxon>
        <taxon>malvids</taxon>
        <taxon>Malvales</taxon>
        <taxon>Malvaceae</taxon>
        <taxon>Grewioideae</taxon>
        <taxon>Apeibeae</taxon>
        <taxon>Corchorus</taxon>
    </lineage>
</organism>
<sequence length="69" mass="7742">MSCYGLAKIRFKGMVRWQLIGRNSIQRGEGQTKQLSKRANEGKIAALYFIKFKVNASIRNSAKGGSSYK</sequence>
<comment type="caution">
    <text evidence="1">The sequence shown here is derived from an EMBL/GenBank/DDBJ whole genome shotgun (WGS) entry which is preliminary data.</text>
</comment>
<proteinExistence type="predicted"/>
<evidence type="ECO:0000313" key="1">
    <source>
        <dbReference type="EMBL" id="OMO72923.1"/>
    </source>
</evidence>
<evidence type="ECO:0000313" key="2">
    <source>
        <dbReference type="Proteomes" id="UP000188268"/>
    </source>
</evidence>
<dbReference type="Proteomes" id="UP000188268">
    <property type="component" value="Unassembled WGS sequence"/>
</dbReference>
<keyword evidence="2" id="KW-1185">Reference proteome</keyword>
<gene>
    <name evidence="1" type="ORF">CCACVL1_17525</name>
</gene>
<dbReference type="EMBL" id="AWWV01011314">
    <property type="protein sequence ID" value="OMO72923.1"/>
    <property type="molecule type" value="Genomic_DNA"/>
</dbReference>
<dbReference type="Gramene" id="OMO72923">
    <property type="protein sequence ID" value="OMO72923"/>
    <property type="gene ID" value="CCACVL1_17525"/>
</dbReference>
<dbReference type="AlphaFoldDB" id="A0A1R3HRC9"/>
<reference evidence="1 2" key="1">
    <citation type="submission" date="2013-09" db="EMBL/GenBank/DDBJ databases">
        <title>Corchorus capsularis genome sequencing.</title>
        <authorList>
            <person name="Alam M."/>
            <person name="Haque M.S."/>
            <person name="Islam M.S."/>
            <person name="Emdad E.M."/>
            <person name="Islam M.M."/>
            <person name="Ahmed B."/>
            <person name="Halim A."/>
            <person name="Hossen Q.M.M."/>
            <person name="Hossain M.Z."/>
            <person name="Ahmed R."/>
            <person name="Khan M.M."/>
            <person name="Islam R."/>
            <person name="Rashid M.M."/>
            <person name="Khan S.A."/>
            <person name="Rahman M.S."/>
            <person name="Alam M."/>
        </authorList>
    </citation>
    <scope>NUCLEOTIDE SEQUENCE [LARGE SCALE GENOMIC DNA]</scope>
    <source>
        <strain evidence="2">cv. CVL-1</strain>
        <tissue evidence="1">Whole seedling</tissue>
    </source>
</reference>
<accession>A0A1R3HRC9</accession>